<dbReference type="EMBL" id="CAJVPK010000473">
    <property type="protein sequence ID" value="CAG8514918.1"/>
    <property type="molecule type" value="Genomic_DNA"/>
</dbReference>
<evidence type="ECO:0000313" key="1">
    <source>
        <dbReference type="EMBL" id="CAG8514918.1"/>
    </source>
</evidence>
<keyword evidence="2" id="KW-1185">Reference proteome</keyword>
<sequence length="173" mass="20167">MTPKPFTIVQEICNKFVTNFNKLEDKPIYTKLVHGRTWKDSEFTKMLSEGTYQLTIILPTIQESLKNLPIGDSFFISTLEKQSVSKVQGSQHRFHNTSWYKDVKKLVDIVNRDHLKRCICQDKGIFLEVWYDENPEKRKNTLDSKSSSLLTIVVQQILGSHAHMSRHINPLLY</sequence>
<organism evidence="1 2">
    <name type="scientific">Diversispora eburnea</name>
    <dbReference type="NCBI Taxonomy" id="1213867"/>
    <lineage>
        <taxon>Eukaryota</taxon>
        <taxon>Fungi</taxon>
        <taxon>Fungi incertae sedis</taxon>
        <taxon>Mucoromycota</taxon>
        <taxon>Glomeromycotina</taxon>
        <taxon>Glomeromycetes</taxon>
        <taxon>Diversisporales</taxon>
        <taxon>Diversisporaceae</taxon>
        <taxon>Diversispora</taxon>
    </lineage>
</organism>
<comment type="caution">
    <text evidence="1">The sequence shown here is derived from an EMBL/GenBank/DDBJ whole genome shotgun (WGS) entry which is preliminary data.</text>
</comment>
<evidence type="ECO:0000313" key="2">
    <source>
        <dbReference type="Proteomes" id="UP000789706"/>
    </source>
</evidence>
<proteinExistence type="predicted"/>
<accession>A0A9N9F7L4</accession>
<protein>
    <submittedName>
        <fullName evidence="1">8709_t:CDS:1</fullName>
    </submittedName>
</protein>
<dbReference type="AlphaFoldDB" id="A0A9N9F7L4"/>
<gene>
    <name evidence="1" type="ORF">DEBURN_LOCUS5367</name>
</gene>
<dbReference type="Proteomes" id="UP000789706">
    <property type="component" value="Unassembled WGS sequence"/>
</dbReference>
<reference evidence="1" key="1">
    <citation type="submission" date="2021-06" db="EMBL/GenBank/DDBJ databases">
        <authorList>
            <person name="Kallberg Y."/>
            <person name="Tangrot J."/>
            <person name="Rosling A."/>
        </authorList>
    </citation>
    <scope>NUCLEOTIDE SEQUENCE</scope>
    <source>
        <strain evidence="1">AZ414A</strain>
    </source>
</reference>
<name>A0A9N9F7L4_9GLOM</name>